<sequence>MMPVAEESKNDVADYRQKYRTLKRKFKFLIYENECFQEELRKAQRKLLKVSRDKSFLLDRLLEHEKVESSSSDSEATVSSDSEVEQKGDHLPAKKRKSQPVPSTEAQTVSSSAVEGMVTSTTTSASGDSVASKKKKASRKPPQPKPVSQQTRPPEVQDAPPLSQGDGHMTAEEIERHLEAKKSLRDLIPEKTPLTVPAELFSNEPTGPDNESDVLAQGSSPKAGFQAGPDDSNLIIDLPE</sequence>
<dbReference type="PANTHER" id="PTHR21812:SF1">
    <property type="entry name" value="INO80 COMPLEX SUBUNIT E"/>
    <property type="match status" value="1"/>
</dbReference>
<feature type="coiled-coil region" evidence="1">
    <location>
        <begin position="5"/>
        <end position="53"/>
    </location>
</feature>
<feature type="region of interest" description="Disordered" evidence="2">
    <location>
        <begin position="63"/>
        <end position="240"/>
    </location>
</feature>
<dbReference type="InterPro" id="IPR026678">
    <property type="entry name" value="INO80E"/>
</dbReference>
<evidence type="ECO:0000256" key="2">
    <source>
        <dbReference type="SAM" id="MobiDB-lite"/>
    </source>
</evidence>
<reference evidence="5" key="1">
    <citation type="submission" date="2025-08" db="UniProtKB">
        <authorList>
            <consortium name="RefSeq"/>
        </authorList>
    </citation>
    <scope>IDENTIFICATION</scope>
    <source>
        <tissue evidence="5">Muscle</tissue>
    </source>
</reference>
<gene>
    <name evidence="5" type="primary">LOC106464022</name>
</gene>
<keyword evidence="4" id="KW-1185">Reference proteome</keyword>
<dbReference type="Pfam" id="PF24237">
    <property type="entry name" value="INO80E"/>
    <property type="match status" value="1"/>
</dbReference>
<keyword evidence="1" id="KW-0175">Coiled coil</keyword>
<feature type="compositionally biased region" description="Low complexity" evidence="2">
    <location>
        <begin position="69"/>
        <end position="81"/>
    </location>
</feature>
<proteinExistence type="predicted"/>
<evidence type="ECO:0000313" key="5">
    <source>
        <dbReference type="RefSeq" id="XP_013779583.1"/>
    </source>
</evidence>
<dbReference type="PANTHER" id="PTHR21812">
    <property type="entry name" value="INO80 COMPLEX SUBUNIT E"/>
    <property type="match status" value="1"/>
</dbReference>
<evidence type="ECO:0000256" key="1">
    <source>
        <dbReference type="SAM" id="Coils"/>
    </source>
</evidence>
<dbReference type="Proteomes" id="UP000694941">
    <property type="component" value="Unplaced"/>
</dbReference>
<accession>A0ABM1BD58</accession>
<evidence type="ECO:0000313" key="4">
    <source>
        <dbReference type="Proteomes" id="UP000694941"/>
    </source>
</evidence>
<feature type="compositionally biased region" description="Basic and acidic residues" evidence="2">
    <location>
        <begin position="169"/>
        <end position="189"/>
    </location>
</feature>
<name>A0ABM1BD58_LIMPO</name>
<organism evidence="4 5">
    <name type="scientific">Limulus polyphemus</name>
    <name type="common">Atlantic horseshoe crab</name>
    <dbReference type="NCBI Taxonomy" id="6850"/>
    <lineage>
        <taxon>Eukaryota</taxon>
        <taxon>Metazoa</taxon>
        <taxon>Ecdysozoa</taxon>
        <taxon>Arthropoda</taxon>
        <taxon>Chelicerata</taxon>
        <taxon>Merostomata</taxon>
        <taxon>Xiphosura</taxon>
        <taxon>Limulidae</taxon>
        <taxon>Limulus</taxon>
    </lineage>
</organism>
<evidence type="ECO:0000259" key="3">
    <source>
        <dbReference type="Pfam" id="PF24237"/>
    </source>
</evidence>
<feature type="domain" description="INO80 complex subunit E N-terminal" evidence="3">
    <location>
        <begin position="14"/>
        <end position="61"/>
    </location>
</feature>
<dbReference type="GeneID" id="106464022"/>
<feature type="compositionally biased region" description="Polar residues" evidence="2">
    <location>
        <begin position="100"/>
        <end position="123"/>
    </location>
</feature>
<dbReference type="RefSeq" id="XP_013779583.1">
    <property type="nucleotide sequence ID" value="XM_013924129.2"/>
</dbReference>
<dbReference type="InterPro" id="IPR056515">
    <property type="entry name" value="INO80E_N"/>
</dbReference>
<protein>
    <submittedName>
        <fullName evidence="5">INO80 complex subunit E-like</fullName>
    </submittedName>
</protein>